<accession>A0A1G2HNJ5</accession>
<dbReference type="InterPro" id="IPR000326">
    <property type="entry name" value="PAP2/HPO"/>
</dbReference>
<keyword evidence="1" id="KW-0472">Membrane</keyword>
<dbReference type="AlphaFoldDB" id="A0A1G2HNJ5"/>
<proteinExistence type="predicted"/>
<dbReference type="Gene3D" id="1.20.144.10">
    <property type="entry name" value="Phosphatidic acid phosphatase type 2/haloperoxidase"/>
    <property type="match status" value="1"/>
</dbReference>
<feature type="transmembrane region" description="Helical" evidence="1">
    <location>
        <begin position="118"/>
        <end position="139"/>
    </location>
</feature>
<dbReference type="PANTHER" id="PTHR14969">
    <property type="entry name" value="SPHINGOSINE-1-PHOSPHATE PHOSPHOHYDROLASE"/>
    <property type="match status" value="1"/>
</dbReference>
<dbReference type="InterPro" id="IPR036938">
    <property type="entry name" value="PAP2/HPO_sf"/>
</dbReference>
<dbReference type="SUPFAM" id="SSF48317">
    <property type="entry name" value="Acid phosphatase/Vanadium-dependent haloperoxidase"/>
    <property type="match status" value="1"/>
</dbReference>
<dbReference type="PANTHER" id="PTHR14969:SF13">
    <property type="entry name" value="AT30094P"/>
    <property type="match status" value="1"/>
</dbReference>
<keyword evidence="1" id="KW-1133">Transmembrane helix</keyword>
<evidence type="ECO:0000313" key="3">
    <source>
        <dbReference type="EMBL" id="OGZ64102.1"/>
    </source>
</evidence>
<protein>
    <recommendedName>
        <fullName evidence="2">Phosphatidic acid phosphatase type 2/haloperoxidase domain-containing protein</fullName>
    </recommendedName>
</protein>
<evidence type="ECO:0000259" key="2">
    <source>
        <dbReference type="SMART" id="SM00014"/>
    </source>
</evidence>
<comment type="caution">
    <text evidence="3">The sequence shown here is derived from an EMBL/GenBank/DDBJ whole genome shotgun (WGS) entry which is preliminary data.</text>
</comment>
<feature type="transmembrane region" description="Helical" evidence="1">
    <location>
        <begin position="77"/>
        <end position="98"/>
    </location>
</feature>
<name>A0A1G2HNJ5_9BACT</name>
<feature type="domain" description="Phosphatidic acid phosphatase type 2/haloperoxidase" evidence="2">
    <location>
        <begin position="78"/>
        <end position="186"/>
    </location>
</feature>
<evidence type="ECO:0000256" key="1">
    <source>
        <dbReference type="SAM" id="Phobius"/>
    </source>
</evidence>
<gene>
    <name evidence="3" type="ORF">A2730_03135</name>
</gene>
<dbReference type="EMBL" id="MHOO01000008">
    <property type="protein sequence ID" value="OGZ64102.1"/>
    <property type="molecule type" value="Genomic_DNA"/>
</dbReference>
<keyword evidence="1" id="KW-0812">Transmembrane</keyword>
<dbReference type="CDD" id="cd01610">
    <property type="entry name" value="PAP2_like"/>
    <property type="match status" value="1"/>
</dbReference>
<reference evidence="3 4" key="1">
    <citation type="journal article" date="2016" name="Nat. Commun.">
        <title>Thousands of microbial genomes shed light on interconnected biogeochemical processes in an aquifer system.</title>
        <authorList>
            <person name="Anantharaman K."/>
            <person name="Brown C.T."/>
            <person name="Hug L.A."/>
            <person name="Sharon I."/>
            <person name="Castelle C.J."/>
            <person name="Probst A.J."/>
            <person name="Thomas B.C."/>
            <person name="Singh A."/>
            <person name="Wilkins M.J."/>
            <person name="Karaoz U."/>
            <person name="Brodie E.L."/>
            <person name="Williams K.H."/>
            <person name="Hubbard S.S."/>
            <person name="Banfield J.F."/>
        </authorList>
    </citation>
    <scope>NUCLEOTIDE SEQUENCE [LARGE SCALE GENOMIC DNA]</scope>
</reference>
<dbReference type="Pfam" id="PF01569">
    <property type="entry name" value="PAP2"/>
    <property type="match status" value="1"/>
</dbReference>
<evidence type="ECO:0000313" key="4">
    <source>
        <dbReference type="Proteomes" id="UP000176855"/>
    </source>
</evidence>
<dbReference type="SMART" id="SM00014">
    <property type="entry name" value="acidPPc"/>
    <property type="match status" value="1"/>
</dbReference>
<dbReference type="STRING" id="1802202.A2730_03135"/>
<sequence>MIVDADIFYFINGFAGKWQWLDWLGIFFAQYLGYILLFSLLVFLLIYPIKLSRKAGQRFALQIVFDRAGFKKYWRMVAEGVVAALFVRFVLVEIFYWLRFRMRPFVDGNNNLLISYDISKTAFPSGHASFYFALSTIIYGYHKKAGILFFIASFLISIGRVFVGVHWPSDILAGALLGIIMGLVLNKLFKKISIKKSQ</sequence>
<feature type="transmembrane region" description="Helical" evidence="1">
    <location>
        <begin position="171"/>
        <end position="189"/>
    </location>
</feature>
<dbReference type="Proteomes" id="UP000176855">
    <property type="component" value="Unassembled WGS sequence"/>
</dbReference>
<feature type="transmembrane region" description="Helical" evidence="1">
    <location>
        <begin position="23"/>
        <end position="49"/>
    </location>
</feature>
<feature type="transmembrane region" description="Helical" evidence="1">
    <location>
        <begin position="146"/>
        <end position="165"/>
    </location>
</feature>
<organism evidence="3 4">
    <name type="scientific">Candidatus Staskawiczbacteria bacterium RIFCSPHIGHO2_01_FULL_39_25</name>
    <dbReference type="NCBI Taxonomy" id="1802202"/>
    <lineage>
        <taxon>Bacteria</taxon>
        <taxon>Candidatus Staskawicziibacteriota</taxon>
    </lineage>
</organism>